<dbReference type="GO" id="GO:0016878">
    <property type="term" value="F:acid-thiol ligase activity"/>
    <property type="evidence" value="ECO:0007669"/>
    <property type="project" value="UniProtKB-ARBA"/>
</dbReference>
<dbReference type="InterPro" id="IPR050237">
    <property type="entry name" value="ATP-dep_AMP-bd_enzyme"/>
</dbReference>
<dbReference type="SUPFAM" id="SSF56801">
    <property type="entry name" value="Acetyl-CoA synthetase-like"/>
    <property type="match status" value="1"/>
</dbReference>
<dbReference type="Gene3D" id="3.40.50.12780">
    <property type="entry name" value="N-terminal domain of ligase-like"/>
    <property type="match status" value="1"/>
</dbReference>
<organism evidence="3 4">
    <name type="scientific">Seongchinamella unica</name>
    <dbReference type="NCBI Taxonomy" id="2547392"/>
    <lineage>
        <taxon>Bacteria</taxon>
        <taxon>Pseudomonadati</taxon>
        <taxon>Pseudomonadota</taxon>
        <taxon>Gammaproteobacteria</taxon>
        <taxon>Cellvibrionales</taxon>
        <taxon>Halieaceae</taxon>
        <taxon>Seongchinamella</taxon>
    </lineage>
</organism>
<evidence type="ECO:0000313" key="3">
    <source>
        <dbReference type="EMBL" id="TDG14843.1"/>
    </source>
</evidence>
<sequence>MDCWNFAEAVYRLGEGPTATRPALVHDGASIDYRELRRRSLGIASYLGDLGLEAGAHVGHYLRNSNAYLETFVGAGLAGLSHVNVNYRYQDEELVDLCNGLDIEVLVYDAPFADRVARIKPRLTGTRHFVCVDGGSEDVELAALYGHAGAGFTPTTRGDDLVLIATGGTTGLPKGVLWRHEDIWRKQNVSTGVAMAPLAIAEHPASLAEHVANVARLPQAAPFLCLSPLMHGAGFLMAIMLLAQGVPVVTLSGERFDPQRTVEAIAAQGIGMLVLVGDAFALPLLEVLDRRPEEALLASLKVLVSSGASLSNACRDGLLKHQPELVVIDSLGSSETSGYAVCTPESGVFQPQGTTRVLDDELQEVEPGSDTIGMVYAGGHLPQGYYNAPEKTAETFITLDGQRLVRTGDRCTVRGDGMLQLLGRDSTVVNSGGEKVYTVEVERVLLEHPAVDDVVVVGLPHPRFGKQVTAIVQTAPQAGLDVEALQAHARERLADYKVPRKIYGIDVLCRAANGKPDYPRVMAYAESRFLAEG</sequence>
<dbReference type="InterPro" id="IPR000873">
    <property type="entry name" value="AMP-dep_synth/lig_dom"/>
</dbReference>
<comment type="caution">
    <text evidence="3">The sequence shown here is derived from an EMBL/GenBank/DDBJ whole genome shotgun (WGS) entry which is preliminary data.</text>
</comment>
<proteinExistence type="predicted"/>
<dbReference type="InterPro" id="IPR025110">
    <property type="entry name" value="AMP-bd_C"/>
</dbReference>
<evidence type="ECO:0000313" key="4">
    <source>
        <dbReference type="Proteomes" id="UP000295554"/>
    </source>
</evidence>
<reference evidence="3 4" key="1">
    <citation type="submission" date="2019-03" db="EMBL/GenBank/DDBJ databases">
        <title>Seongchinamella monodicae gen. nov., sp. nov., a novel member of the Gammaproteobacteria isolated from a tidal mudflat of beach.</title>
        <authorList>
            <person name="Yang H.G."/>
            <person name="Kang J.W."/>
            <person name="Lee S.D."/>
        </authorList>
    </citation>
    <scope>NUCLEOTIDE SEQUENCE [LARGE SCALE GENOMIC DNA]</scope>
    <source>
        <strain evidence="3 4">GH4-78</strain>
    </source>
</reference>
<dbReference type="AlphaFoldDB" id="A0A4R5LTZ1"/>
<gene>
    <name evidence="3" type="ORF">E2F43_00950</name>
</gene>
<dbReference type="OrthoDB" id="6187882at2"/>
<evidence type="ECO:0000259" key="2">
    <source>
        <dbReference type="Pfam" id="PF13193"/>
    </source>
</evidence>
<feature type="domain" description="AMP-dependent synthetase/ligase" evidence="1">
    <location>
        <begin position="20"/>
        <end position="386"/>
    </location>
</feature>
<dbReference type="InterPro" id="IPR020845">
    <property type="entry name" value="AMP-binding_CS"/>
</dbReference>
<dbReference type="PANTHER" id="PTHR43767:SF1">
    <property type="entry name" value="NONRIBOSOMAL PEPTIDE SYNTHASE PES1 (EUROFUNG)-RELATED"/>
    <property type="match status" value="1"/>
</dbReference>
<keyword evidence="4" id="KW-1185">Reference proteome</keyword>
<dbReference type="InterPro" id="IPR042099">
    <property type="entry name" value="ANL_N_sf"/>
</dbReference>
<dbReference type="Pfam" id="PF13193">
    <property type="entry name" value="AMP-binding_C"/>
    <property type="match status" value="1"/>
</dbReference>
<feature type="domain" description="AMP-binding enzyme C-terminal" evidence="2">
    <location>
        <begin position="440"/>
        <end position="515"/>
    </location>
</feature>
<dbReference type="InterPro" id="IPR045851">
    <property type="entry name" value="AMP-bd_C_sf"/>
</dbReference>
<name>A0A4R5LTZ1_9GAMM</name>
<dbReference type="EMBL" id="SMSE01000001">
    <property type="protein sequence ID" value="TDG14843.1"/>
    <property type="molecule type" value="Genomic_DNA"/>
</dbReference>
<accession>A0A4R5LTZ1</accession>
<dbReference type="PANTHER" id="PTHR43767">
    <property type="entry name" value="LONG-CHAIN-FATTY-ACID--COA LIGASE"/>
    <property type="match status" value="1"/>
</dbReference>
<dbReference type="PROSITE" id="PS00455">
    <property type="entry name" value="AMP_BINDING"/>
    <property type="match status" value="1"/>
</dbReference>
<dbReference type="RefSeq" id="WP_133209008.1">
    <property type="nucleotide sequence ID" value="NZ_SMSE01000001.1"/>
</dbReference>
<dbReference type="Pfam" id="PF00501">
    <property type="entry name" value="AMP-binding"/>
    <property type="match status" value="1"/>
</dbReference>
<dbReference type="Gene3D" id="3.30.300.30">
    <property type="match status" value="1"/>
</dbReference>
<protein>
    <submittedName>
        <fullName evidence="3">AMP-binding protein</fullName>
    </submittedName>
</protein>
<dbReference type="Proteomes" id="UP000295554">
    <property type="component" value="Unassembled WGS sequence"/>
</dbReference>
<evidence type="ECO:0000259" key="1">
    <source>
        <dbReference type="Pfam" id="PF00501"/>
    </source>
</evidence>